<keyword evidence="5" id="KW-0812">Transmembrane</keyword>
<dbReference type="InterPro" id="IPR001841">
    <property type="entry name" value="Znf_RING"/>
</dbReference>
<dbReference type="CDD" id="cd16454">
    <property type="entry name" value="RING-H2_PA-TM-RING"/>
    <property type="match status" value="1"/>
</dbReference>
<evidence type="ECO:0000256" key="1">
    <source>
        <dbReference type="ARBA" id="ARBA00022723"/>
    </source>
</evidence>
<dbReference type="OMA" id="YATTHRA"/>
<organism evidence="7 8">
    <name type="scientific">Ceratopteris richardii</name>
    <name type="common">Triangle waterfern</name>
    <dbReference type="NCBI Taxonomy" id="49495"/>
    <lineage>
        <taxon>Eukaryota</taxon>
        <taxon>Viridiplantae</taxon>
        <taxon>Streptophyta</taxon>
        <taxon>Embryophyta</taxon>
        <taxon>Tracheophyta</taxon>
        <taxon>Polypodiopsida</taxon>
        <taxon>Polypodiidae</taxon>
        <taxon>Polypodiales</taxon>
        <taxon>Pteridineae</taxon>
        <taxon>Pteridaceae</taxon>
        <taxon>Parkerioideae</taxon>
        <taxon>Ceratopteris</taxon>
    </lineage>
</organism>
<accession>A0A8T2QA44</accession>
<feature type="transmembrane region" description="Helical" evidence="5">
    <location>
        <begin position="33"/>
        <end position="57"/>
    </location>
</feature>
<keyword evidence="1" id="KW-0479">Metal-binding</keyword>
<protein>
    <recommendedName>
        <fullName evidence="6">RING-type domain-containing protein</fullName>
    </recommendedName>
</protein>
<dbReference type="PANTHER" id="PTHR45798:SF97">
    <property type="entry name" value="ALCOHOL-SENSITIVE RING FINGER PROTEIN 1"/>
    <property type="match status" value="1"/>
</dbReference>
<dbReference type="OrthoDB" id="8062037at2759"/>
<keyword evidence="3" id="KW-0862">Zinc</keyword>
<sequence>MKVIEYGRRAELRGVEYIRRSNRPPMRDNDKNIVLATAGMLGILIFLLCFLCFLEWLRGRRRSGKAAAIPAGMTQLQLEALPSALYGSACNRRTVSTDKILAEETTDSSTEKSSPPDCPICISGFTAEDLVRVLPPCQHIFHVTCVDPWLSLRSSCPTCREEVQLQPPPLSRQAAHSAVLEEVIVVYD</sequence>
<feature type="domain" description="RING-type" evidence="6">
    <location>
        <begin position="118"/>
        <end position="160"/>
    </location>
</feature>
<dbReference type="AlphaFoldDB" id="A0A8T2QA44"/>
<reference evidence="7" key="1">
    <citation type="submission" date="2021-08" db="EMBL/GenBank/DDBJ databases">
        <title>WGS assembly of Ceratopteris richardii.</title>
        <authorList>
            <person name="Marchant D.B."/>
            <person name="Chen G."/>
            <person name="Jenkins J."/>
            <person name="Shu S."/>
            <person name="Leebens-Mack J."/>
            <person name="Grimwood J."/>
            <person name="Schmutz J."/>
            <person name="Soltis P."/>
            <person name="Soltis D."/>
            <person name="Chen Z.-H."/>
        </authorList>
    </citation>
    <scope>NUCLEOTIDE SEQUENCE</scope>
    <source>
        <strain evidence="7">Whitten #5841</strain>
        <tissue evidence="7">Leaf</tissue>
    </source>
</reference>
<evidence type="ECO:0000313" key="7">
    <source>
        <dbReference type="EMBL" id="KAH7280967.1"/>
    </source>
</evidence>
<dbReference type="InterPro" id="IPR052788">
    <property type="entry name" value="RING-type_E3_ligase_ATL"/>
</dbReference>
<keyword evidence="8" id="KW-1185">Reference proteome</keyword>
<keyword evidence="2 4" id="KW-0863">Zinc-finger</keyword>
<dbReference type="PANTHER" id="PTHR45798">
    <property type="entry name" value="RING-H2 FINGER PROTEIN ATL61-RELATED-RELATED"/>
    <property type="match status" value="1"/>
</dbReference>
<dbReference type="Gene3D" id="3.30.40.10">
    <property type="entry name" value="Zinc/RING finger domain, C3HC4 (zinc finger)"/>
    <property type="match status" value="1"/>
</dbReference>
<evidence type="ECO:0000256" key="2">
    <source>
        <dbReference type="ARBA" id="ARBA00022771"/>
    </source>
</evidence>
<dbReference type="SMART" id="SM00184">
    <property type="entry name" value="RING"/>
    <property type="match status" value="1"/>
</dbReference>
<dbReference type="PROSITE" id="PS50089">
    <property type="entry name" value="ZF_RING_2"/>
    <property type="match status" value="1"/>
</dbReference>
<gene>
    <name evidence="7" type="ORF">KP509_36G022800</name>
</gene>
<name>A0A8T2QA44_CERRI</name>
<evidence type="ECO:0000259" key="6">
    <source>
        <dbReference type="PROSITE" id="PS50089"/>
    </source>
</evidence>
<evidence type="ECO:0000256" key="5">
    <source>
        <dbReference type="SAM" id="Phobius"/>
    </source>
</evidence>
<evidence type="ECO:0000256" key="3">
    <source>
        <dbReference type="ARBA" id="ARBA00022833"/>
    </source>
</evidence>
<dbReference type="SUPFAM" id="SSF57850">
    <property type="entry name" value="RING/U-box"/>
    <property type="match status" value="1"/>
</dbReference>
<keyword evidence="5" id="KW-0472">Membrane</keyword>
<evidence type="ECO:0000256" key="4">
    <source>
        <dbReference type="PROSITE-ProRule" id="PRU00175"/>
    </source>
</evidence>
<proteinExistence type="predicted"/>
<dbReference type="GO" id="GO:0008270">
    <property type="term" value="F:zinc ion binding"/>
    <property type="evidence" value="ECO:0007669"/>
    <property type="project" value="UniProtKB-KW"/>
</dbReference>
<keyword evidence="5" id="KW-1133">Transmembrane helix</keyword>
<dbReference type="Proteomes" id="UP000825935">
    <property type="component" value="Chromosome 36"/>
</dbReference>
<dbReference type="InterPro" id="IPR013083">
    <property type="entry name" value="Znf_RING/FYVE/PHD"/>
</dbReference>
<evidence type="ECO:0000313" key="8">
    <source>
        <dbReference type="Proteomes" id="UP000825935"/>
    </source>
</evidence>
<dbReference type="Pfam" id="PF13639">
    <property type="entry name" value="zf-RING_2"/>
    <property type="match status" value="1"/>
</dbReference>
<comment type="caution">
    <text evidence="7">The sequence shown here is derived from an EMBL/GenBank/DDBJ whole genome shotgun (WGS) entry which is preliminary data.</text>
</comment>
<dbReference type="EMBL" id="CM035441">
    <property type="protein sequence ID" value="KAH7280967.1"/>
    <property type="molecule type" value="Genomic_DNA"/>
</dbReference>